<evidence type="ECO:0000256" key="1">
    <source>
        <dbReference type="SAM" id="MobiDB-lite"/>
    </source>
</evidence>
<dbReference type="AlphaFoldDB" id="A0AAN7ZQ45"/>
<evidence type="ECO:0000313" key="4">
    <source>
        <dbReference type="Proteomes" id="UP001329430"/>
    </source>
</evidence>
<sequence>MGAVVNENGAHDTDKRKIPFRKIRKNYHNQGFNGNQPPSLLTMRPRMPPPRLLPPRMGPPGPGMRPPPPPFRGGPPLRPPLPPPNMIRGPRLHGPLPMGMRPPLPPPPCMRPPPPGMNVRPPLHMRPPMMGPQRHFRPPPMRRIQQGKVIKKKRVFNEIDLTKPWVNDHIKAEFVKKEELLKMAKDSQQSNDWATYRGQRDKCNELYTTAKMEYIGYHPEEGHSMTDDDEDDLSNNEDGETRVCGIDNCTYTAHPKIVEKHIEMQHCTGLYDRIKNFNTPEDIEKWITQRKKRFPTKENIEKRYKQQEEKLKRGERIKQNRHRFDKTNKTRYAAQKMTSKAKIKKRKPILPTVNPSLIVDKSDWNGNLRPFPGTADLYKEESEEEVDEFDDAEWGEQSSSNTYKEVITLNNALGNLISAYNSESDNDDNDNEAPLEQKIERVCIEPTYTVVSKTNITSKCKYKRNPRKRVTKRKGKKPTSTVSVNPVYKKRKVTLLERLLANEIVHERNILLQCVRYVVSSNFFDSASSNITNTTDNSSS</sequence>
<dbReference type="GO" id="GO:0000492">
    <property type="term" value="P:box C/D snoRNP assembly"/>
    <property type="evidence" value="ECO:0007669"/>
    <property type="project" value="TreeGrafter"/>
</dbReference>
<dbReference type="InterPro" id="IPR039136">
    <property type="entry name" value="NUFIP1-like"/>
</dbReference>
<name>A0AAN7ZQ45_9COLE</name>
<reference evidence="3 4" key="1">
    <citation type="journal article" date="2024" name="Insects">
        <title>An Improved Chromosome-Level Genome Assembly of the Firefly Pyrocoelia pectoralis.</title>
        <authorList>
            <person name="Fu X."/>
            <person name="Meyer-Rochow V.B."/>
            <person name="Ballantyne L."/>
            <person name="Zhu X."/>
        </authorList>
    </citation>
    <scope>NUCLEOTIDE SEQUENCE [LARGE SCALE GENOMIC DNA]</scope>
    <source>
        <strain evidence="3">XCY_ONT2</strain>
    </source>
</reference>
<gene>
    <name evidence="3" type="ORF">RI129_004115</name>
</gene>
<dbReference type="InterPro" id="IPR019496">
    <property type="entry name" value="NUFIP1_cons_dom"/>
</dbReference>
<organism evidence="3 4">
    <name type="scientific">Pyrocoelia pectoralis</name>
    <dbReference type="NCBI Taxonomy" id="417401"/>
    <lineage>
        <taxon>Eukaryota</taxon>
        <taxon>Metazoa</taxon>
        <taxon>Ecdysozoa</taxon>
        <taxon>Arthropoda</taxon>
        <taxon>Hexapoda</taxon>
        <taxon>Insecta</taxon>
        <taxon>Pterygota</taxon>
        <taxon>Neoptera</taxon>
        <taxon>Endopterygota</taxon>
        <taxon>Coleoptera</taxon>
        <taxon>Polyphaga</taxon>
        <taxon>Elateriformia</taxon>
        <taxon>Elateroidea</taxon>
        <taxon>Lampyridae</taxon>
        <taxon>Lampyrinae</taxon>
        <taxon>Pyrocoelia</taxon>
    </lineage>
</organism>
<dbReference type="Proteomes" id="UP001329430">
    <property type="component" value="Chromosome 3"/>
</dbReference>
<dbReference type="PANTHER" id="PTHR13309:SF0">
    <property type="entry name" value="FMR1-INTERACTING PROTEIN NUFIP1"/>
    <property type="match status" value="1"/>
</dbReference>
<feature type="domain" description="FMR1-interacting protein 1 conserved" evidence="2">
    <location>
        <begin position="275"/>
        <end position="315"/>
    </location>
</feature>
<evidence type="ECO:0000259" key="2">
    <source>
        <dbReference type="Pfam" id="PF10453"/>
    </source>
</evidence>
<proteinExistence type="predicted"/>
<accession>A0AAN7ZQ45</accession>
<dbReference type="GO" id="GO:0005634">
    <property type="term" value="C:nucleus"/>
    <property type="evidence" value="ECO:0007669"/>
    <property type="project" value="TreeGrafter"/>
</dbReference>
<dbReference type="PANTHER" id="PTHR13309">
    <property type="entry name" value="NUCLEAR FRAGILE X MENTAL RETARDATION PROTEIN INTERACTING PROTEIN 1"/>
    <property type="match status" value="1"/>
</dbReference>
<feature type="compositionally biased region" description="Basic residues" evidence="1">
    <location>
        <begin position="18"/>
        <end position="27"/>
    </location>
</feature>
<feature type="compositionally biased region" description="Pro residues" evidence="1">
    <location>
        <begin position="46"/>
        <end position="85"/>
    </location>
</feature>
<dbReference type="Pfam" id="PF10453">
    <property type="entry name" value="NUFIP1"/>
    <property type="match status" value="1"/>
</dbReference>
<protein>
    <recommendedName>
        <fullName evidence="2">FMR1-interacting protein 1 conserved domain-containing protein</fullName>
    </recommendedName>
</protein>
<dbReference type="GO" id="GO:0003723">
    <property type="term" value="F:RNA binding"/>
    <property type="evidence" value="ECO:0007669"/>
    <property type="project" value="InterPro"/>
</dbReference>
<dbReference type="EMBL" id="JAVRBK010000003">
    <property type="protein sequence ID" value="KAK5645651.1"/>
    <property type="molecule type" value="Genomic_DNA"/>
</dbReference>
<feature type="region of interest" description="Disordered" evidence="1">
    <location>
        <begin position="1"/>
        <end position="93"/>
    </location>
</feature>
<evidence type="ECO:0000313" key="3">
    <source>
        <dbReference type="EMBL" id="KAK5645651.1"/>
    </source>
</evidence>
<comment type="caution">
    <text evidence="3">The sequence shown here is derived from an EMBL/GenBank/DDBJ whole genome shotgun (WGS) entry which is preliminary data.</text>
</comment>
<keyword evidence="4" id="KW-1185">Reference proteome</keyword>